<proteinExistence type="inferred from homology"/>
<keyword evidence="4" id="KW-0488">Methylation</keyword>
<dbReference type="FunCoup" id="A0A8I6AI71">
    <property type="interactions" value="7"/>
</dbReference>
<dbReference type="GO" id="GO:0046931">
    <property type="term" value="P:pore complex assembly"/>
    <property type="evidence" value="ECO:0007669"/>
    <property type="project" value="UniProtKB-ARBA"/>
</dbReference>
<dbReference type="AlphaFoldDB" id="A0A8I6AI71"/>
<evidence type="ECO:0000256" key="2">
    <source>
        <dbReference type="ARBA" id="ARBA00004325"/>
    </source>
</evidence>
<keyword evidence="8 12" id="KW-0472">Membrane</keyword>
<evidence type="ECO:0000256" key="6">
    <source>
        <dbReference type="ARBA" id="ARBA00022946"/>
    </source>
</evidence>
<evidence type="ECO:0000256" key="5">
    <source>
        <dbReference type="ARBA" id="ARBA00022692"/>
    </source>
</evidence>
<dbReference type="PANTHER" id="PTHR10031:SF32">
    <property type="entry name" value="ATP SYNTHASE LIPID-BINDING PROTEIN"/>
    <property type="match status" value="1"/>
</dbReference>
<evidence type="ECO:0000256" key="10">
    <source>
        <dbReference type="ARBA" id="ARBA00032304"/>
    </source>
</evidence>
<evidence type="ECO:0000256" key="9">
    <source>
        <dbReference type="ARBA" id="ARBA00029852"/>
    </source>
</evidence>
<dbReference type="PANTHER" id="PTHR10031">
    <property type="entry name" value="ATP SYNTHASE LIPID-BINDING PROTEIN, MITOCHONDRIAL"/>
    <property type="match status" value="1"/>
</dbReference>
<dbReference type="GO" id="GO:0045259">
    <property type="term" value="C:proton-transporting ATP synthase complex"/>
    <property type="evidence" value="ECO:0000318"/>
    <property type="project" value="GO_Central"/>
</dbReference>
<dbReference type="Ensembl" id="ENSRNOT00000093569.3">
    <property type="protein sequence ID" value="ENSRNOP00000094641.2"/>
    <property type="gene ID" value="ENSRNOG00000062268.3"/>
</dbReference>
<evidence type="ECO:0000256" key="11">
    <source>
        <dbReference type="ARBA" id="ARBA00033111"/>
    </source>
</evidence>
<keyword evidence="5 12" id="KW-0812">Transmembrane</keyword>
<reference evidence="14" key="3">
    <citation type="submission" date="2025-09" db="UniProtKB">
        <authorList>
            <consortium name="Ensembl"/>
        </authorList>
    </citation>
    <scope>IDENTIFICATION</scope>
    <source>
        <strain evidence="14">Brown Norway</strain>
    </source>
</reference>
<comment type="subcellular location">
    <subcellularLocation>
        <location evidence="1">Membrane</location>
        <topology evidence="1">Multi-pass membrane protein</topology>
    </subcellularLocation>
    <subcellularLocation>
        <location evidence="2">Mitochondrion membrane</location>
    </subcellularLocation>
</comment>
<keyword evidence="12" id="KW-0813">Transport</keyword>
<feature type="domain" description="V-ATPase proteolipid subunit C-like" evidence="13">
    <location>
        <begin position="73"/>
        <end position="132"/>
    </location>
</feature>
<evidence type="ECO:0000256" key="1">
    <source>
        <dbReference type="ARBA" id="ARBA00004141"/>
    </source>
</evidence>
<keyword evidence="7 12" id="KW-1133">Transmembrane helix</keyword>
<evidence type="ECO:0000313" key="15">
    <source>
        <dbReference type="Proteomes" id="UP000002494"/>
    </source>
</evidence>
<dbReference type="GO" id="GO:0008289">
    <property type="term" value="F:lipid binding"/>
    <property type="evidence" value="ECO:0007669"/>
    <property type="project" value="UniProtKB-KW"/>
</dbReference>
<dbReference type="GO" id="GO:0045471">
    <property type="term" value="P:response to ethanol"/>
    <property type="evidence" value="ECO:0007669"/>
    <property type="project" value="UniProtKB-ARBA"/>
</dbReference>
<evidence type="ECO:0000256" key="8">
    <source>
        <dbReference type="ARBA" id="ARBA00023136"/>
    </source>
</evidence>
<reference evidence="14" key="2">
    <citation type="submission" date="2025-08" db="UniProtKB">
        <authorList>
            <consortium name="Ensembl"/>
        </authorList>
    </citation>
    <scope>IDENTIFICATION</scope>
    <source>
        <strain evidence="14">Brown Norway</strain>
    </source>
</reference>
<keyword evidence="15" id="KW-1185">Reference proteome</keyword>
<comment type="similarity">
    <text evidence="3 12">Belongs to the ATPase C chain family.</text>
</comment>
<comment type="caution">
    <text evidence="12">Lacks conserved residue(s) required for the propagation of feature annotation.</text>
</comment>
<evidence type="ECO:0000313" key="14">
    <source>
        <dbReference type="Ensembl" id="ENSRNOP00000094641.2"/>
    </source>
</evidence>
<dbReference type="PRINTS" id="PR00124">
    <property type="entry name" value="ATPASEC"/>
</dbReference>
<keyword evidence="12" id="KW-0406">Ion transport</keyword>
<sequence>MHYIGLSQLPQTLFVSTRSLIRSTSQLLSRPSVHEGLSSLEVRRLLTSLIPSHSFQTSAISRDIDTAAKLIGARAATVEVAGSGAAIGTVLGSLIIGGARNPPLKQQVFYTILGFAHSEATGLFSLMVAFLILFAMWGSCLHFHPQFFCVSSALYGPFPVPPQEVWGKWLAHSLTERREIKTV</sequence>
<evidence type="ECO:0000259" key="13">
    <source>
        <dbReference type="Pfam" id="PF00137"/>
    </source>
</evidence>
<organism evidence="14 15">
    <name type="scientific">Rattus norvegicus</name>
    <name type="common">Rat</name>
    <dbReference type="NCBI Taxonomy" id="10116"/>
    <lineage>
        <taxon>Eukaryota</taxon>
        <taxon>Metazoa</taxon>
        <taxon>Chordata</taxon>
        <taxon>Craniata</taxon>
        <taxon>Vertebrata</taxon>
        <taxon>Euteleostomi</taxon>
        <taxon>Mammalia</taxon>
        <taxon>Eutheria</taxon>
        <taxon>Euarchontoglires</taxon>
        <taxon>Glires</taxon>
        <taxon>Rodentia</taxon>
        <taxon>Myomorpha</taxon>
        <taxon>Muroidea</taxon>
        <taxon>Muridae</taxon>
        <taxon>Murinae</taxon>
        <taxon>Rattus</taxon>
    </lineage>
</organism>
<dbReference type="GeneTree" id="ENSGT00940000157455"/>
<keyword evidence="12" id="KW-0446">Lipid-binding</keyword>
<evidence type="ECO:0000256" key="12">
    <source>
        <dbReference type="RuleBase" id="RU004221"/>
    </source>
</evidence>
<dbReference type="OrthoDB" id="438052at2759"/>
<feature type="transmembrane region" description="Helical" evidence="12">
    <location>
        <begin position="108"/>
        <end position="137"/>
    </location>
</feature>
<dbReference type="Gene3D" id="1.20.20.10">
    <property type="entry name" value="F1F0 ATP synthase subunit C"/>
    <property type="match status" value="1"/>
</dbReference>
<dbReference type="Pfam" id="PF00137">
    <property type="entry name" value="ATP-synt_C"/>
    <property type="match status" value="1"/>
</dbReference>
<name>A0A8I6AI71_RAT</name>
<dbReference type="Proteomes" id="UP000002494">
    <property type="component" value="Chromosome 3"/>
</dbReference>
<keyword evidence="6" id="KW-0809">Transit peptide</keyword>
<keyword evidence="12" id="KW-0375">Hydrogen ion transport</keyword>
<dbReference type="SUPFAM" id="SSF81333">
    <property type="entry name" value="F1F0 ATP synthase subunit C"/>
    <property type="match status" value="1"/>
</dbReference>
<reference evidence="14" key="1">
    <citation type="submission" date="2024-01" db="EMBL/GenBank/DDBJ databases">
        <title>GRCr8: a new rat reference genome assembly contstructed from accurate long reads and long range scaffolding.</title>
        <authorList>
            <person name="Doris P.A."/>
            <person name="Kalbfleisch T."/>
            <person name="Li K."/>
            <person name="Howe K."/>
            <person name="Wood J."/>
        </authorList>
    </citation>
    <scope>NUCLEOTIDE SEQUENCE [LARGE SCALE GENOMIC DNA]</scope>
    <source>
        <strain evidence="14">Brown Norway</strain>
    </source>
</reference>
<dbReference type="GO" id="GO:0031966">
    <property type="term" value="C:mitochondrial membrane"/>
    <property type="evidence" value="ECO:0007669"/>
    <property type="project" value="UniProtKB-SubCell"/>
</dbReference>
<dbReference type="GO" id="GO:0033177">
    <property type="term" value="C:proton-transporting two-sector ATPase complex, proton-transporting domain"/>
    <property type="evidence" value="ECO:0007669"/>
    <property type="project" value="InterPro"/>
</dbReference>
<dbReference type="InterPro" id="IPR038662">
    <property type="entry name" value="ATP_synth_F0_csu_sf"/>
</dbReference>
<protein>
    <recommendedName>
        <fullName evidence="10">ATP synthase lipid-binding protein</fullName>
    </recommendedName>
    <alternativeName>
        <fullName evidence="11">ATPase protein 9</fullName>
    </alternativeName>
    <alternativeName>
        <fullName evidence="9">ATPase subunit c</fullName>
    </alternativeName>
</protein>
<accession>A0A8I6AI71</accession>
<dbReference type="GO" id="GO:0015078">
    <property type="term" value="F:proton transmembrane transporter activity"/>
    <property type="evidence" value="ECO:0007669"/>
    <property type="project" value="InterPro"/>
</dbReference>
<dbReference type="OMA" id="AVTHEPC"/>
<dbReference type="InterPro" id="IPR000454">
    <property type="entry name" value="ATP_synth_F0_csu"/>
</dbReference>
<dbReference type="GO" id="GO:0015986">
    <property type="term" value="P:proton motive force-driven ATP synthesis"/>
    <property type="evidence" value="ECO:0000318"/>
    <property type="project" value="GO_Central"/>
</dbReference>
<dbReference type="InterPro" id="IPR002379">
    <property type="entry name" value="ATPase_proteolipid_c-like_dom"/>
</dbReference>
<evidence type="ECO:0000256" key="7">
    <source>
        <dbReference type="ARBA" id="ARBA00022989"/>
    </source>
</evidence>
<evidence type="ECO:0000256" key="3">
    <source>
        <dbReference type="ARBA" id="ARBA00006704"/>
    </source>
</evidence>
<dbReference type="InterPro" id="IPR035921">
    <property type="entry name" value="F/V-ATP_Csub_sf"/>
</dbReference>
<evidence type="ECO:0000256" key="4">
    <source>
        <dbReference type="ARBA" id="ARBA00022481"/>
    </source>
</evidence>
<dbReference type="CDD" id="cd18182">
    <property type="entry name" value="ATP-synt_Fo_c_ATP5G3"/>
    <property type="match status" value="1"/>
</dbReference>